<evidence type="ECO:0000313" key="3">
    <source>
        <dbReference type="Proteomes" id="UP000275267"/>
    </source>
</evidence>
<accession>A0A3L6PJ13</accession>
<gene>
    <name evidence="2" type="ORF">C2845_PM18G07490</name>
</gene>
<evidence type="ECO:0000313" key="2">
    <source>
        <dbReference type="EMBL" id="RLM58886.1"/>
    </source>
</evidence>
<feature type="compositionally biased region" description="Basic and acidic residues" evidence="1">
    <location>
        <begin position="70"/>
        <end position="84"/>
    </location>
</feature>
<organism evidence="2 3">
    <name type="scientific">Panicum miliaceum</name>
    <name type="common">Proso millet</name>
    <name type="synonym">Broomcorn millet</name>
    <dbReference type="NCBI Taxonomy" id="4540"/>
    <lineage>
        <taxon>Eukaryota</taxon>
        <taxon>Viridiplantae</taxon>
        <taxon>Streptophyta</taxon>
        <taxon>Embryophyta</taxon>
        <taxon>Tracheophyta</taxon>
        <taxon>Spermatophyta</taxon>
        <taxon>Magnoliopsida</taxon>
        <taxon>Liliopsida</taxon>
        <taxon>Poales</taxon>
        <taxon>Poaceae</taxon>
        <taxon>PACMAD clade</taxon>
        <taxon>Panicoideae</taxon>
        <taxon>Panicodae</taxon>
        <taxon>Paniceae</taxon>
        <taxon>Panicinae</taxon>
        <taxon>Panicum</taxon>
        <taxon>Panicum sect. Panicum</taxon>
    </lineage>
</organism>
<comment type="caution">
    <text evidence="2">The sequence shown here is derived from an EMBL/GenBank/DDBJ whole genome shotgun (WGS) entry which is preliminary data.</text>
</comment>
<keyword evidence="3" id="KW-1185">Reference proteome</keyword>
<sequence>MTLPFGTNVDIHDSVRYRDVVKEYGRGPNGGILTSLKDHSGQQLQYHRCRRRGPQMAAEDRPGSIPQQAEDVRVKRSSDAWRRL</sequence>
<evidence type="ECO:0000256" key="1">
    <source>
        <dbReference type="SAM" id="MobiDB-lite"/>
    </source>
</evidence>
<reference evidence="3" key="1">
    <citation type="journal article" date="2019" name="Nat. Commun.">
        <title>The genome of broomcorn millet.</title>
        <authorList>
            <person name="Zou C."/>
            <person name="Miki D."/>
            <person name="Li D."/>
            <person name="Tang Q."/>
            <person name="Xiao L."/>
            <person name="Rajput S."/>
            <person name="Deng P."/>
            <person name="Jia W."/>
            <person name="Huang R."/>
            <person name="Zhang M."/>
            <person name="Sun Y."/>
            <person name="Hu J."/>
            <person name="Fu X."/>
            <person name="Schnable P.S."/>
            <person name="Li F."/>
            <person name="Zhang H."/>
            <person name="Feng B."/>
            <person name="Zhu X."/>
            <person name="Liu R."/>
            <person name="Schnable J.C."/>
            <person name="Zhu J.-K."/>
            <person name="Zhang H."/>
        </authorList>
    </citation>
    <scope>NUCLEOTIDE SEQUENCE [LARGE SCALE GENOMIC DNA]</scope>
</reference>
<name>A0A3L6PJ13_PANMI</name>
<dbReference type="InterPro" id="IPR027417">
    <property type="entry name" value="P-loop_NTPase"/>
</dbReference>
<dbReference type="AlphaFoldDB" id="A0A3L6PJ13"/>
<feature type="region of interest" description="Disordered" evidence="1">
    <location>
        <begin position="52"/>
        <end position="84"/>
    </location>
</feature>
<dbReference type="OrthoDB" id="243313at2759"/>
<dbReference type="Gene3D" id="3.40.50.300">
    <property type="entry name" value="P-loop containing nucleotide triphosphate hydrolases"/>
    <property type="match status" value="1"/>
</dbReference>
<dbReference type="Proteomes" id="UP000275267">
    <property type="component" value="Unassembled WGS sequence"/>
</dbReference>
<dbReference type="STRING" id="4540.A0A3L6PJ13"/>
<dbReference type="EMBL" id="PQIB02000017">
    <property type="protein sequence ID" value="RLM58886.1"/>
    <property type="molecule type" value="Genomic_DNA"/>
</dbReference>
<proteinExistence type="predicted"/>
<protein>
    <submittedName>
        <fullName evidence="2">Uncharacterized protein</fullName>
    </submittedName>
</protein>